<dbReference type="GO" id="GO:0007165">
    <property type="term" value="P:signal transduction"/>
    <property type="evidence" value="ECO:0007669"/>
    <property type="project" value="InterPro"/>
</dbReference>
<dbReference type="AlphaFoldDB" id="A0A927ZSE6"/>
<dbReference type="GO" id="GO:0016791">
    <property type="term" value="F:phosphatase activity"/>
    <property type="evidence" value="ECO:0007669"/>
    <property type="project" value="TreeGrafter"/>
</dbReference>
<dbReference type="Proteomes" id="UP000761380">
    <property type="component" value="Unassembled WGS sequence"/>
</dbReference>
<dbReference type="PANTHER" id="PTHR43156">
    <property type="entry name" value="STAGE II SPORULATION PROTEIN E-RELATED"/>
    <property type="match status" value="1"/>
</dbReference>
<evidence type="ECO:0000256" key="8">
    <source>
        <dbReference type="SAM" id="Phobius"/>
    </source>
</evidence>
<dbReference type="SUPFAM" id="SSF158472">
    <property type="entry name" value="HAMP domain-like"/>
    <property type="match status" value="1"/>
</dbReference>
<feature type="coiled-coil region" evidence="7">
    <location>
        <begin position="468"/>
        <end position="499"/>
    </location>
</feature>
<evidence type="ECO:0000256" key="1">
    <source>
        <dbReference type="ARBA" id="ARBA00004651"/>
    </source>
</evidence>
<dbReference type="CDD" id="cd06225">
    <property type="entry name" value="HAMP"/>
    <property type="match status" value="1"/>
</dbReference>
<evidence type="ECO:0000259" key="10">
    <source>
        <dbReference type="PROSITE" id="PS51746"/>
    </source>
</evidence>
<dbReference type="Gene3D" id="6.10.340.10">
    <property type="match status" value="1"/>
</dbReference>
<evidence type="ECO:0000256" key="6">
    <source>
        <dbReference type="ARBA" id="ARBA00023136"/>
    </source>
</evidence>
<dbReference type="Gene3D" id="3.60.40.10">
    <property type="entry name" value="PPM-type phosphatase domain"/>
    <property type="match status" value="1"/>
</dbReference>
<keyword evidence="3 8" id="KW-0812">Transmembrane</keyword>
<keyword evidence="2" id="KW-1003">Cell membrane</keyword>
<evidence type="ECO:0000256" key="3">
    <source>
        <dbReference type="ARBA" id="ARBA00022692"/>
    </source>
</evidence>
<evidence type="ECO:0000259" key="9">
    <source>
        <dbReference type="PROSITE" id="PS50885"/>
    </source>
</evidence>
<comment type="caution">
    <text evidence="11">The sequence shown here is derived from an EMBL/GenBank/DDBJ whole genome shotgun (WGS) entry which is preliminary data.</text>
</comment>
<protein>
    <submittedName>
        <fullName evidence="11">HAMP domain-containing protein</fullName>
    </submittedName>
</protein>
<dbReference type="Pfam" id="PF07228">
    <property type="entry name" value="SpoIIE"/>
    <property type="match status" value="1"/>
</dbReference>
<reference evidence="11" key="1">
    <citation type="submission" date="2019-04" db="EMBL/GenBank/DDBJ databases">
        <title>Evolution of Biomass-Degrading Anaerobic Consortia Revealed by Metagenomics.</title>
        <authorList>
            <person name="Peng X."/>
        </authorList>
    </citation>
    <scope>NUCLEOTIDE SEQUENCE</scope>
    <source>
        <strain evidence="11">SIG240</strain>
    </source>
</reference>
<keyword evidence="7" id="KW-0175">Coiled coil</keyword>
<proteinExistence type="predicted"/>
<keyword evidence="5 8" id="KW-1133">Transmembrane helix</keyword>
<sequence length="741" mass="81226">MKGIKSWLRRIAAHSRGGIRRQVLFLVLVCGLSTFLATLMLFGYSLYGLQEVLEMEGRDIEEVVAESVSDSVGKHTRAWLRTTAENEAAHMGRELAVNSDDVEFLAGSMTMLMQSRDKYGMRQIVNARDMEDIAAGTPYLHYSPQLAAEGVDGELAAEIGQAANFVDVLIPLSKTYWGYRSDFVVASRKGYSICVDNIPGEPGQSIYPSPEARTAFLERYDARQRPWYRMAQAKGTCTYTDVFLAEEGYLEMGCAAPYYDENGFAGVVGINGSIEDLQHQVRQVSIGRTGISFCLDGNGRVVLSSVGEGVLAPGLQGADLRENPEPTLAEAARRMTAGENDVVKVLVDGQEYYLAFAPLQNADWSFGTLIGKDEVLAPAQEVASLVQEEMKDFYEILGQTFAGGAGKALLLLFPLAMVALFTSGVLADRLVRPIRALTKGVQEIAAGNLDKKLEIHTGNEVEELAACFNEMTEELKEHVQRLSQAAAKEERVRTELEVAARIQAGLLPAPLTPAVQAGKFSLSAFMQPAKEVGGDLYDFYFLDEDLLVVTVADVSDKGVPAALFMVMTKTLLKDQVLRRRNEKDLAQAVAEANDALVQSNTTFMFVTAFIGILNLSTGKFIYVNAGHNPPLLCRRDRAEYLPKAQNPILGVRGKMAIVAETLVLQPRDALFLYTDGVTEARDEAKEFFGEQRLQEILSATAGQEAEKQMETVLEKLFAFVGDANQSDDITMLALAYGKKEN</sequence>
<evidence type="ECO:0000313" key="11">
    <source>
        <dbReference type="EMBL" id="MBE6092378.1"/>
    </source>
</evidence>
<keyword evidence="4" id="KW-0378">Hydrolase</keyword>
<evidence type="ECO:0000256" key="5">
    <source>
        <dbReference type="ARBA" id="ARBA00022989"/>
    </source>
</evidence>
<dbReference type="SMART" id="SM00304">
    <property type="entry name" value="HAMP"/>
    <property type="match status" value="1"/>
</dbReference>
<dbReference type="SMART" id="SM00331">
    <property type="entry name" value="PP2C_SIG"/>
    <property type="match status" value="1"/>
</dbReference>
<evidence type="ECO:0000256" key="2">
    <source>
        <dbReference type="ARBA" id="ARBA00022475"/>
    </source>
</evidence>
<dbReference type="EMBL" id="SVBY01000021">
    <property type="protein sequence ID" value="MBE6092378.1"/>
    <property type="molecule type" value="Genomic_DNA"/>
</dbReference>
<dbReference type="Pfam" id="PF00672">
    <property type="entry name" value="HAMP"/>
    <property type="match status" value="1"/>
</dbReference>
<dbReference type="InterPro" id="IPR001932">
    <property type="entry name" value="PPM-type_phosphatase-like_dom"/>
</dbReference>
<dbReference type="Gene3D" id="3.30.450.20">
    <property type="entry name" value="PAS domain"/>
    <property type="match status" value="1"/>
</dbReference>
<feature type="transmembrane region" description="Helical" evidence="8">
    <location>
        <begin position="23"/>
        <end position="47"/>
    </location>
</feature>
<evidence type="ECO:0000313" key="12">
    <source>
        <dbReference type="Proteomes" id="UP000761380"/>
    </source>
</evidence>
<accession>A0A927ZSE6</accession>
<dbReference type="InterPro" id="IPR052016">
    <property type="entry name" value="Bact_Sigma-Reg"/>
</dbReference>
<organism evidence="11 12">
    <name type="scientific">Selenomonas ruminantium</name>
    <dbReference type="NCBI Taxonomy" id="971"/>
    <lineage>
        <taxon>Bacteria</taxon>
        <taxon>Bacillati</taxon>
        <taxon>Bacillota</taxon>
        <taxon>Negativicutes</taxon>
        <taxon>Selenomonadales</taxon>
        <taxon>Selenomonadaceae</taxon>
        <taxon>Selenomonas</taxon>
    </lineage>
</organism>
<feature type="domain" description="HAMP" evidence="9">
    <location>
        <begin position="428"/>
        <end position="480"/>
    </location>
</feature>
<keyword evidence="6 8" id="KW-0472">Membrane</keyword>
<comment type="subcellular location">
    <subcellularLocation>
        <location evidence="1">Cell membrane</location>
        <topology evidence="1">Multi-pass membrane protein</topology>
    </subcellularLocation>
</comment>
<dbReference type="Pfam" id="PF02743">
    <property type="entry name" value="dCache_1"/>
    <property type="match status" value="1"/>
</dbReference>
<dbReference type="SUPFAM" id="SSF81606">
    <property type="entry name" value="PP2C-like"/>
    <property type="match status" value="1"/>
</dbReference>
<dbReference type="CDD" id="cd12912">
    <property type="entry name" value="PDC2_MCP_like"/>
    <property type="match status" value="1"/>
</dbReference>
<evidence type="ECO:0000256" key="4">
    <source>
        <dbReference type="ARBA" id="ARBA00022801"/>
    </source>
</evidence>
<dbReference type="PANTHER" id="PTHR43156:SF2">
    <property type="entry name" value="STAGE II SPORULATION PROTEIN E"/>
    <property type="match status" value="1"/>
</dbReference>
<dbReference type="PROSITE" id="PS50885">
    <property type="entry name" value="HAMP"/>
    <property type="match status" value="1"/>
</dbReference>
<name>A0A927ZSE6_SELRU</name>
<dbReference type="GO" id="GO:0005886">
    <property type="term" value="C:plasma membrane"/>
    <property type="evidence" value="ECO:0007669"/>
    <property type="project" value="UniProtKB-SubCell"/>
</dbReference>
<dbReference type="InterPro" id="IPR003660">
    <property type="entry name" value="HAMP_dom"/>
</dbReference>
<dbReference type="InterPro" id="IPR033479">
    <property type="entry name" value="dCache_1"/>
</dbReference>
<dbReference type="InterPro" id="IPR036457">
    <property type="entry name" value="PPM-type-like_dom_sf"/>
</dbReference>
<feature type="domain" description="PPM-type phosphatase" evidence="10">
    <location>
        <begin position="516"/>
        <end position="741"/>
    </location>
</feature>
<evidence type="ECO:0000256" key="7">
    <source>
        <dbReference type="SAM" id="Coils"/>
    </source>
</evidence>
<dbReference type="PROSITE" id="PS51746">
    <property type="entry name" value="PPM_2"/>
    <property type="match status" value="1"/>
</dbReference>
<gene>
    <name evidence="11" type="ORF">E7201_04265</name>
</gene>